<proteinExistence type="predicted"/>
<organism evidence="3 4">
    <name type="scientific">Carya illinoinensis</name>
    <name type="common">Pecan</name>
    <dbReference type="NCBI Taxonomy" id="32201"/>
    <lineage>
        <taxon>Eukaryota</taxon>
        <taxon>Viridiplantae</taxon>
        <taxon>Streptophyta</taxon>
        <taxon>Embryophyta</taxon>
        <taxon>Tracheophyta</taxon>
        <taxon>Spermatophyta</taxon>
        <taxon>Magnoliopsida</taxon>
        <taxon>eudicotyledons</taxon>
        <taxon>Gunneridae</taxon>
        <taxon>Pentapetalae</taxon>
        <taxon>rosids</taxon>
        <taxon>fabids</taxon>
        <taxon>Fagales</taxon>
        <taxon>Juglandaceae</taxon>
        <taxon>Carya</taxon>
    </lineage>
</organism>
<feature type="region of interest" description="Disordered" evidence="1">
    <location>
        <begin position="1"/>
        <end position="24"/>
    </location>
</feature>
<comment type="caution">
    <text evidence="3">The sequence shown here is derived from an EMBL/GenBank/DDBJ whole genome shotgun (WGS) entry which is preliminary data.</text>
</comment>
<name>A0A8T1RLF5_CARIL</name>
<evidence type="ECO:0000259" key="2">
    <source>
        <dbReference type="Pfam" id="PF14303"/>
    </source>
</evidence>
<feature type="non-terminal residue" evidence="3">
    <location>
        <position position="1"/>
    </location>
</feature>
<dbReference type="EMBL" id="CM031809">
    <property type="protein sequence ID" value="KAG6667698.1"/>
    <property type="molecule type" value="Genomic_DNA"/>
</dbReference>
<dbReference type="AlphaFoldDB" id="A0A8T1RLF5"/>
<keyword evidence="4" id="KW-1185">Reference proteome</keyword>
<protein>
    <recommendedName>
        <fullName evidence="2">No apical meristem-associated C-terminal domain-containing protein</fullName>
    </recommendedName>
</protein>
<accession>A0A8T1RLF5</accession>
<evidence type="ECO:0000313" key="4">
    <source>
        <dbReference type="Proteomes" id="UP000811609"/>
    </source>
</evidence>
<evidence type="ECO:0000256" key="1">
    <source>
        <dbReference type="SAM" id="MobiDB-lite"/>
    </source>
</evidence>
<dbReference type="PANTHER" id="PTHR45023">
    <property type="match status" value="1"/>
</dbReference>
<dbReference type="InterPro" id="IPR029466">
    <property type="entry name" value="NAM-associated_C"/>
</dbReference>
<dbReference type="PANTHER" id="PTHR45023:SF13">
    <property type="entry name" value="PUTATIVE-RELATED"/>
    <property type="match status" value="1"/>
</dbReference>
<dbReference type="Proteomes" id="UP000811609">
    <property type="component" value="Chromosome 1"/>
</dbReference>
<feature type="domain" description="No apical meristem-associated C-terminal" evidence="2">
    <location>
        <begin position="109"/>
        <end position="234"/>
    </location>
</feature>
<gene>
    <name evidence="3" type="ORF">CIPAW_01G118700</name>
</gene>
<dbReference type="Pfam" id="PF14303">
    <property type="entry name" value="NAM-associated"/>
    <property type="match status" value="1"/>
</dbReference>
<feature type="compositionally biased region" description="Low complexity" evidence="1">
    <location>
        <begin position="1"/>
        <end position="10"/>
    </location>
</feature>
<sequence length="241" mass="28384">GTSPLIIDDSPPLPPNEPIGNRKSVGGANFTLEKNKLLVSAWLNCSLDAVHGTDQKHSQLWEKKFEYFQQFKETSHERTIKSLIHHGMTDQDKFDKAKVMYQALEKCSFQFEHCWHLLKDQPKWIWRATKKDPKRKKTMSPSPTPTRCSGITVDSIFDIEADNVMENEVIELDRPIGRKAEKGKRKAQDKQTEENFQLRKMKYTLFEESHAQEKEFYRLKAEKMEYKKEKEEKNYTLRMND</sequence>
<reference evidence="3" key="1">
    <citation type="submission" date="2020-12" db="EMBL/GenBank/DDBJ databases">
        <title>WGS assembly of Carya illinoinensis cv. Pawnee.</title>
        <authorList>
            <person name="Platts A."/>
            <person name="Shu S."/>
            <person name="Wright S."/>
            <person name="Barry K."/>
            <person name="Edger P."/>
            <person name="Pires J.C."/>
            <person name="Schmutz J."/>
        </authorList>
    </citation>
    <scope>NUCLEOTIDE SEQUENCE</scope>
    <source>
        <tissue evidence="3">Leaf</tissue>
    </source>
</reference>
<evidence type="ECO:0000313" key="3">
    <source>
        <dbReference type="EMBL" id="KAG6667698.1"/>
    </source>
</evidence>